<evidence type="ECO:0000313" key="2">
    <source>
        <dbReference type="Proteomes" id="UP000013085"/>
    </source>
</evidence>
<sequence length="124" mass="14710">MKTIFEEMGGTYRQVGYYFIPNITLPDDGEYQIGKYGRMRRSYLKKYRKILYNNYVLEGTLFKHLAEIDQVCNERIENIVSAMAKQEGVTEAFKAADQIEWVRRMNSIRNRAEEIVLHELVYDL</sequence>
<organism evidence="1 2">
    <name type="scientific">[Clostridium] clostridioforme 90A8</name>
    <dbReference type="NCBI Taxonomy" id="999408"/>
    <lineage>
        <taxon>Bacteria</taxon>
        <taxon>Bacillati</taxon>
        <taxon>Bacillota</taxon>
        <taxon>Clostridia</taxon>
        <taxon>Lachnospirales</taxon>
        <taxon>Lachnospiraceae</taxon>
        <taxon>Enterocloster</taxon>
    </lineage>
</organism>
<dbReference type="Proteomes" id="UP000013085">
    <property type="component" value="Unassembled WGS sequence"/>
</dbReference>
<dbReference type="EMBL" id="AGYR01000002">
    <property type="protein sequence ID" value="ENZ19992.1"/>
    <property type="molecule type" value="Genomic_DNA"/>
</dbReference>
<dbReference type="RefSeq" id="WP_002593307.1">
    <property type="nucleotide sequence ID" value="NZ_KB850976.1"/>
</dbReference>
<accession>A0A0E2HV10</accession>
<dbReference type="Pfam" id="PF14198">
    <property type="entry name" value="TnpV"/>
    <property type="match status" value="1"/>
</dbReference>
<reference evidence="1 2" key="1">
    <citation type="submission" date="2013-01" db="EMBL/GenBank/DDBJ databases">
        <title>The Genome Sequence of Clostridium clostridioforme 90A8.</title>
        <authorList>
            <consortium name="The Broad Institute Genome Sequencing Platform"/>
            <person name="Earl A."/>
            <person name="Ward D."/>
            <person name="Feldgarden M."/>
            <person name="Gevers D."/>
            <person name="Courvalin P."/>
            <person name="Lambert T."/>
            <person name="Walker B."/>
            <person name="Young S.K."/>
            <person name="Zeng Q."/>
            <person name="Gargeya S."/>
            <person name="Fitzgerald M."/>
            <person name="Haas B."/>
            <person name="Abouelleil A."/>
            <person name="Alvarado L."/>
            <person name="Arachchi H.M."/>
            <person name="Berlin A.M."/>
            <person name="Chapman S.B."/>
            <person name="Dewar J."/>
            <person name="Goldberg J."/>
            <person name="Griggs A."/>
            <person name="Gujja S."/>
            <person name="Hansen M."/>
            <person name="Howarth C."/>
            <person name="Imamovic A."/>
            <person name="Larimer J."/>
            <person name="McCowan C."/>
            <person name="Murphy C."/>
            <person name="Neiman D."/>
            <person name="Pearson M."/>
            <person name="Priest M."/>
            <person name="Roberts A."/>
            <person name="Saif S."/>
            <person name="Shea T."/>
            <person name="Sisk P."/>
            <person name="Sykes S."/>
            <person name="Wortman J."/>
            <person name="Nusbaum C."/>
            <person name="Birren B."/>
        </authorList>
    </citation>
    <scope>NUCLEOTIDE SEQUENCE [LARGE SCALE GENOMIC DNA]</scope>
    <source>
        <strain evidence="1 2">90A8</strain>
    </source>
</reference>
<evidence type="ECO:0008006" key="3">
    <source>
        <dbReference type="Google" id="ProtNLM"/>
    </source>
</evidence>
<dbReference type="HOGENOM" id="CLU_140884_2_0_9"/>
<dbReference type="InterPro" id="IPR026989">
    <property type="entry name" value="TnpV"/>
</dbReference>
<dbReference type="PATRIC" id="fig|999408.3.peg.451"/>
<protein>
    <recommendedName>
        <fullName evidence="3">TnpV protein</fullName>
    </recommendedName>
</protein>
<name>A0A0E2HV10_9FIRM</name>
<gene>
    <name evidence="1" type="ORF">HMPREF1090_00413</name>
</gene>
<proteinExistence type="predicted"/>
<dbReference type="AlphaFoldDB" id="A0A0E2HV10"/>
<evidence type="ECO:0000313" key="1">
    <source>
        <dbReference type="EMBL" id="ENZ19992.1"/>
    </source>
</evidence>
<comment type="caution">
    <text evidence="1">The sequence shown here is derived from an EMBL/GenBank/DDBJ whole genome shotgun (WGS) entry which is preliminary data.</text>
</comment>